<gene>
    <name evidence="1" type="ORF">AVEN_47071_1</name>
</gene>
<evidence type="ECO:0000313" key="1">
    <source>
        <dbReference type="EMBL" id="GBM05475.1"/>
    </source>
</evidence>
<accession>A0A4Y2CQ82</accession>
<proteinExistence type="predicted"/>
<keyword evidence="2" id="KW-1185">Reference proteome</keyword>
<dbReference type="AlphaFoldDB" id="A0A4Y2CQ82"/>
<evidence type="ECO:0000313" key="2">
    <source>
        <dbReference type="Proteomes" id="UP000499080"/>
    </source>
</evidence>
<protein>
    <submittedName>
        <fullName evidence="1">Uncharacterized protein</fullName>
    </submittedName>
</protein>
<feature type="non-terminal residue" evidence="1">
    <location>
        <position position="1"/>
    </location>
</feature>
<dbReference type="EMBL" id="BGPR01086988">
    <property type="protein sequence ID" value="GBM05475.1"/>
    <property type="molecule type" value="Genomic_DNA"/>
</dbReference>
<sequence length="52" mass="5844">KSASERENTDSSDDELKSSRLAKRATVRKSYGDSGMLYLSIYHTDSYRALLA</sequence>
<name>A0A4Y2CQ82_ARAVE</name>
<organism evidence="1 2">
    <name type="scientific">Araneus ventricosus</name>
    <name type="common">Orbweaver spider</name>
    <name type="synonym">Epeira ventricosa</name>
    <dbReference type="NCBI Taxonomy" id="182803"/>
    <lineage>
        <taxon>Eukaryota</taxon>
        <taxon>Metazoa</taxon>
        <taxon>Ecdysozoa</taxon>
        <taxon>Arthropoda</taxon>
        <taxon>Chelicerata</taxon>
        <taxon>Arachnida</taxon>
        <taxon>Araneae</taxon>
        <taxon>Araneomorphae</taxon>
        <taxon>Entelegynae</taxon>
        <taxon>Araneoidea</taxon>
        <taxon>Araneidae</taxon>
        <taxon>Araneus</taxon>
    </lineage>
</organism>
<reference evidence="1 2" key="1">
    <citation type="journal article" date="2019" name="Sci. Rep.">
        <title>Orb-weaving spider Araneus ventricosus genome elucidates the spidroin gene catalogue.</title>
        <authorList>
            <person name="Kono N."/>
            <person name="Nakamura H."/>
            <person name="Ohtoshi R."/>
            <person name="Moran D.A.P."/>
            <person name="Shinohara A."/>
            <person name="Yoshida Y."/>
            <person name="Fujiwara M."/>
            <person name="Mori M."/>
            <person name="Tomita M."/>
            <person name="Arakawa K."/>
        </authorList>
    </citation>
    <scope>NUCLEOTIDE SEQUENCE [LARGE SCALE GENOMIC DNA]</scope>
</reference>
<comment type="caution">
    <text evidence="1">The sequence shown here is derived from an EMBL/GenBank/DDBJ whole genome shotgun (WGS) entry which is preliminary data.</text>
</comment>
<dbReference type="Proteomes" id="UP000499080">
    <property type="component" value="Unassembled WGS sequence"/>
</dbReference>